<dbReference type="Proteomes" id="UP000264820">
    <property type="component" value="Unplaced"/>
</dbReference>
<keyword evidence="3" id="KW-1185">Reference proteome</keyword>
<dbReference type="Gene3D" id="1.10.10.440">
    <property type="entry name" value="FF domain"/>
    <property type="match status" value="1"/>
</dbReference>
<feature type="region of interest" description="Disordered" evidence="1">
    <location>
        <begin position="52"/>
        <end position="87"/>
    </location>
</feature>
<feature type="compositionally biased region" description="Basic residues" evidence="1">
    <location>
        <begin position="117"/>
        <end position="134"/>
    </location>
</feature>
<dbReference type="SUPFAM" id="SSF81698">
    <property type="entry name" value="FF domain"/>
    <property type="match status" value="1"/>
</dbReference>
<dbReference type="OMA" id="WEDIWER"/>
<feature type="region of interest" description="Disordered" evidence="1">
    <location>
        <begin position="112"/>
        <end position="189"/>
    </location>
</feature>
<reference evidence="2" key="2">
    <citation type="submission" date="2025-09" db="UniProtKB">
        <authorList>
            <consortium name="Ensembl"/>
        </authorList>
    </citation>
    <scope>IDENTIFICATION</scope>
</reference>
<evidence type="ECO:0008006" key="4">
    <source>
        <dbReference type="Google" id="ProtNLM"/>
    </source>
</evidence>
<feature type="compositionally biased region" description="Basic residues" evidence="1">
    <location>
        <begin position="55"/>
        <end position="80"/>
    </location>
</feature>
<dbReference type="Ensembl" id="ENSHCOT00000012569.1">
    <property type="protein sequence ID" value="ENSHCOP00000017915.1"/>
    <property type="gene ID" value="ENSHCOG00000002075.1"/>
</dbReference>
<evidence type="ECO:0000313" key="2">
    <source>
        <dbReference type="Ensembl" id="ENSHCOP00000017915.1"/>
    </source>
</evidence>
<organism evidence="2 3">
    <name type="scientific">Hippocampus comes</name>
    <name type="common">Tiger tail seahorse</name>
    <dbReference type="NCBI Taxonomy" id="109280"/>
    <lineage>
        <taxon>Eukaryota</taxon>
        <taxon>Metazoa</taxon>
        <taxon>Chordata</taxon>
        <taxon>Craniata</taxon>
        <taxon>Vertebrata</taxon>
        <taxon>Euteleostomi</taxon>
        <taxon>Actinopterygii</taxon>
        <taxon>Neopterygii</taxon>
        <taxon>Teleostei</taxon>
        <taxon>Neoteleostei</taxon>
        <taxon>Acanthomorphata</taxon>
        <taxon>Syngnathiaria</taxon>
        <taxon>Syngnathiformes</taxon>
        <taxon>Syngnathoidei</taxon>
        <taxon>Syngnathidae</taxon>
        <taxon>Hippocampus</taxon>
    </lineage>
</organism>
<proteinExistence type="predicted"/>
<dbReference type="FunFam" id="1.10.10.440:FF:000011">
    <property type="entry name" value="pre-mRNA-processing factor 40 homolog A isoform X1"/>
    <property type="match status" value="1"/>
</dbReference>
<evidence type="ECO:0000313" key="3">
    <source>
        <dbReference type="Proteomes" id="UP000264820"/>
    </source>
</evidence>
<sequence length="189" mass="22016">MLKQATPALEPDDAWEAVRERFLKEAAFEDVTLESERKRIFKDFMHVLEHECQHHHSKTKKHSKKSKKHHRKRSRSRSVRRISQEEEAVVAAKRSRALHRYVLTFPCSPLTPERSYKKSKKHKKKAKKRRHKSVSPHALTRGALRFVPSPSSHLGELGYQGGWDTSGSELSEGELEKRRRTLLEQLDAP</sequence>
<accession>A0A3Q3DQG2</accession>
<reference evidence="2" key="1">
    <citation type="submission" date="2025-08" db="UniProtKB">
        <authorList>
            <consortium name="Ensembl"/>
        </authorList>
    </citation>
    <scope>IDENTIFICATION</scope>
</reference>
<evidence type="ECO:0000256" key="1">
    <source>
        <dbReference type="SAM" id="MobiDB-lite"/>
    </source>
</evidence>
<dbReference type="GeneTree" id="ENSGT00950000183673"/>
<dbReference type="InterPro" id="IPR036517">
    <property type="entry name" value="FF_domain_sf"/>
</dbReference>
<protein>
    <recommendedName>
        <fullName evidence="4">FF domain-containing protein</fullName>
    </recommendedName>
</protein>
<dbReference type="STRING" id="109280.ENSHCOP00000017915"/>
<dbReference type="AlphaFoldDB" id="A0A3Q3DQG2"/>
<name>A0A3Q3DQG2_HIPCM</name>